<gene>
    <name evidence="1" type="ORF">EHS24_006483</name>
</gene>
<sequence>MTTATTNDIGPVRPMGLHERYSLTRQNLGHPHTILHVVTYPAAQLPKLSFMEARVVELQARLPMLHPRFVDTKTNHPGYVAGAVWPANKIVREVTFTPAATGHDESLALYNAEMLRFSAVDYDTEPMWAVTLASAPGAEHAYLLVAFTHPIIDGRGSSFMLRALTAENIDYIETETWEGPKGCDETVSTKPSLGFLLPIVFRELLLPKMPLFIQRPFLSDEPWPADAVKGSVVNSTQDIDLVSIDQDVTTRAKAAGKEHGVATLHPVVKMAWVAALWRVFHKDAKPFHCSAGSARDERNAELGHAAITHNYVSATEWEATLTGDEQFWDVAKQIAYQVSSDHGITEGRMTMGLLAHIPDPDVDPASKDYDPKLPTGWEKYFHGRATSENPYRGSASFSNLGYYALPPGATDAMWGQTASPFGPAYQVSINGHEGGVRLTASFRDGAVTDKQHTHDLHAVYLRVMERVAAGESDKTIDEITQ</sequence>
<dbReference type="InterPro" id="IPR023213">
    <property type="entry name" value="CAT-like_dom_sf"/>
</dbReference>
<dbReference type="RefSeq" id="XP_028478383.1">
    <property type="nucleotide sequence ID" value="XM_028621931.1"/>
</dbReference>
<evidence type="ECO:0008006" key="3">
    <source>
        <dbReference type="Google" id="ProtNLM"/>
    </source>
</evidence>
<dbReference type="STRING" id="105984.A0A427Y1S0"/>
<protein>
    <recommendedName>
        <fullName evidence="3">Diacylglycerol O-acyltransferase</fullName>
    </recommendedName>
</protein>
<dbReference type="AlphaFoldDB" id="A0A427Y1S0"/>
<dbReference type="SUPFAM" id="SSF52777">
    <property type="entry name" value="CoA-dependent acyltransferases"/>
    <property type="match status" value="1"/>
</dbReference>
<dbReference type="Gene3D" id="3.30.559.10">
    <property type="entry name" value="Chloramphenicol acetyltransferase-like domain"/>
    <property type="match status" value="1"/>
</dbReference>
<dbReference type="OrthoDB" id="2150604at2759"/>
<dbReference type="PANTHER" id="PTHR28037">
    <property type="entry name" value="ALCOHOL O-ACETYLTRANSFERASE 1-RELATED"/>
    <property type="match status" value="1"/>
</dbReference>
<accession>A0A427Y1S0</accession>
<dbReference type="EMBL" id="RSCE01000003">
    <property type="protein sequence ID" value="RSH84935.1"/>
    <property type="molecule type" value="Genomic_DNA"/>
</dbReference>
<dbReference type="PANTHER" id="PTHR28037:SF1">
    <property type="entry name" value="ALCOHOL O-ACETYLTRANSFERASE 1-RELATED"/>
    <property type="match status" value="1"/>
</dbReference>
<evidence type="ECO:0000313" key="2">
    <source>
        <dbReference type="Proteomes" id="UP000279236"/>
    </source>
</evidence>
<evidence type="ECO:0000313" key="1">
    <source>
        <dbReference type="EMBL" id="RSH84935.1"/>
    </source>
</evidence>
<reference evidence="1 2" key="1">
    <citation type="submission" date="2018-11" db="EMBL/GenBank/DDBJ databases">
        <title>Genome sequence of Apiotrichum porosum DSM 27194.</title>
        <authorList>
            <person name="Aliyu H."/>
            <person name="Gorte O."/>
            <person name="Ochsenreither K."/>
        </authorList>
    </citation>
    <scope>NUCLEOTIDE SEQUENCE [LARGE SCALE GENOMIC DNA]</scope>
    <source>
        <strain evidence="1 2">DSM 27194</strain>
    </source>
</reference>
<comment type="caution">
    <text evidence="1">The sequence shown here is derived from an EMBL/GenBank/DDBJ whole genome shotgun (WGS) entry which is preliminary data.</text>
</comment>
<name>A0A427Y1S0_9TREE</name>
<dbReference type="InterPro" id="IPR052058">
    <property type="entry name" value="Alcohol_O-acetyltransferase"/>
</dbReference>
<dbReference type="GeneID" id="39591026"/>
<proteinExistence type="predicted"/>
<organism evidence="1 2">
    <name type="scientific">Apiotrichum porosum</name>
    <dbReference type="NCBI Taxonomy" id="105984"/>
    <lineage>
        <taxon>Eukaryota</taxon>
        <taxon>Fungi</taxon>
        <taxon>Dikarya</taxon>
        <taxon>Basidiomycota</taxon>
        <taxon>Agaricomycotina</taxon>
        <taxon>Tremellomycetes</taxon>
        <taxon>Trichosporonales</taxon>
        <taxon>Trichosporonaceae</taxon>
        <taxon>Apiotrichum</taxon>
    </lineage>
</organism>
<keyword evidence="2" id="KW-1185">Reference proteome</keyword>
<dbReference type="Proteomes" id="UP000279236">
    <property type="component" value="Unassembled WGS sequence"/>
</dbReference>